<name>A0A1K1SX11_9PSEU</name>
<evidence type="ECO:0000313" key="6">
    <source>
        <dbReference type="EMBL" id="SFW88389.1"/>
    </source>
</evidence>
<dbReference type="SMART" id="SM00849">
    <property type="entry name" value="Lactamase_B"/>
    <property type="match status" value="1"/>
</dbReference>
<dbReference type="PANTHER" id="PTHR42978">
    <property type="entry name" value="QUORUM-QUENCHING LACTONASE YTNP-RELATED-RELATED"/>
    <property type="match status" value="1"/>
</dbReference>
<protein>
    <submittedName>
        <fullName evidence="6">Glyoxylase, beta-lactamase superfamily II</fullName>
    </submittedName>
</protein>
<evidence type="ECO:0000259" key="5">
    <source>
        <dbReference type="SMART" id="SM00849"/>
    </source>
</evidence>
<evidence type="ECO:0000256" key="1">
    <source>
        <dbReference type="ARBA" id="ARBA00007749"/>
    </source>
</evidence>
<dbReference type="InterPro" id="IPR051013">
    <property type="entry name" value="MBL_superfamily_lactonases"/>
</dbReference>
<keyword evidence="2" id="KW-0479">Metal-binding</keyword>
<gene>
    <name evidence="6" type="ORF">SAMN04489730_6947</name>
</gene>
<keyword evidence="4" id="KW-0862">Zinc</keyword>
<organism evidence="6 7">
    <name type="scientific">Amycolatopsis australiensis</name>
    <dbReference type="NCBI Taxonomy" id="546364"/>
    <lineage>
        <taxon>Bacteria</taxon>
        <taxon>Bacillati</taxon>
        <taxon>Actinomycetota</taxon>
        <taxon>Actinomycetes</taxon>
        <taxon>Pseudonocardiales</taxon>
        <taxon>Pseudonocardiaceae</taxon>
        <taxon>Amycolatopsis</taxon>
    </lineage>
</organism>
<sequence>MISAAQRAQVCVGQTTVTYLPDGEARIVPSAAFPTTTPDQWSGLLDGDDRMTCSIGAFLIRTPAAAVLVDLGIGAVDFEVAGVGSYRGGDLLASLAAEGLRPADIDAVVFTHLHRDHVGWVGAADGGLTFAAARHVAHAEEWAYWTTTDSPVGPDPVTVRQPLAERIEFADDGDDVADGVRVLATPGHTPGHLSVLITAPDTADQVLVLGDILHSTAQITHPDRAFRSNHDAADANRTRDRVLSLADGTATVLAAGHFAPTVFGRIRNSTWLPHAPR</sequence>
<keyword evidence="7" id="KW-1185">Reference proteome</keyword>
<dbReference type="GO" id="GO:0046872">
    <property type="term" value="F:metal ion binding"/>
    <property type="evidence" value="ECO:0007669"/>
    <property type="project" value="UniProtKB-KW"/>
</dbReference>
<dbReference type="PANTHER" id="PTHR42978:SF6">
    <property type="entry name" value="QUORUM-QUENCHING LACTONASE YTNP-RELATED"/>
    <property type="match status" value="1"/>
</dbReference>
<dbReference type="InterPro" id="IPR036866">
    <property type="entry name" value="RibonucZ/Hydroxyglut_hydro"/>
</dbReference>
<dbReference type="STRING" id="546364.SAMN04489730_6947"/>
<dbReference type="EMBL" id="FPJG01000006">
    <property type="protein sequence ID" value="SFW88389.1"/>
    <property type="molecule type" value="Genomic_DNA"/>
</dbReference>
<keyword evidence="3" id="KW-0378">Hydrolase</keyword>
<dbReference type="OrthoDB" id="5177904at2"/>
<proteinExistence type="inferred from homology"/>
<dbReference type="SUPFAM" id="SSF56281">
    <property type="entry name" value="Metallo-hydrolase/oxidoreductase"/>
    <property type="match status" value="1"/>
</dbReference>
<dbReference type="Gene3D" id="3.60.15.10">
    <property type="entry name" value="Ribonuclease Z/Hydroxyacylglutathione hydrolase-like"/>
    <property type="match status" value="1"/>
</dbReference>
<evidence type="ECO:0000256" key="3">
    <source>
        <dbReference type="ARBA" id="ARBA00022801"/>
    </source>
</evidence>
<evidence type="ECO:0000256" key="2">
    <source>
        <dbReference type="ARBA" id="ARBA00022723"/>
    </source>
</evidence>
<accession>A0A1K1SX11</accession>
<evidence type="ECO:0000256" key="4">
    <source>
        <dbReference type="ARBA" id="ARBA00022833"/>
    </source>
</evidence>
<dbReference type="InterPro" id="IPR001279">
    <property type="entry name" value="Metallo-B-lactamas"/>
</dbReference>
<dbReference type="AlphaFoldDB" id="A0A1K1SX11"/>
<dbReference type="Pfam" id="PF00753">
    <property type="entry name" value="Lactamase_B"/>
    <property type="match status" value="1"/>
</dbReference>
<evidence type="ECO:0000313" key="7">
    <source>
        <dbReference type="Proteomes" id="UP000182740"/>
    </source>
</evidence>
<feature type="domain" description="Metallo-beta-lactamase" evidence="5">
    <location>
        <begin position="54"/>
        <end position="257"/>
    </location>
</feature>
<reference evidence="7" key="1">
    <citation type="submission" date="2016-11" db="EMBL/GenBank/DDBJ databases">
        <authorList>
            <person name="Varghese N."/>
            <person name="Submissions S."/>
        </authorList>
    </citation>
    <scope>NUCLEOTIDE SEQUENCE [LARGE SCALE GENOMIC DNA]</scope>
    <source>
        <strain evidence="7">DSM 44671</strain>
    </source>
</reference>
<dbReference type="GO" id="GO:0016787">
    <property type="term" value="F:hydrolase activity"/>
    <property type="evidence" value="ECO:0007669"/>
    <property type="project" value="UniProtKB-KW"/>
</dbReference>
<comment type="similarity">
    <text evidence="1">Belongs to the metallo-beta-lactamase superfamily.</text>
</comment>
<dbReference type="Proteomes" id="UP000182740">
    <property type="component" value="Unassembled WGS sequence"/>
</dbReference>
<dbReference type="RefSeq" id="WP_072480192.1">
    <property type="nucleotide sequence ID" value="NZ_FPJG01000006.1"/>
</dbReference>